<accession>A0A6A2YMA3</accession>
<evidence type="ECO:0000313" key="9">
    <source>
        <dbReference type="EMBL" id="KAE8680474.1"/>
    </source>
</evidence>
<dbReference type="EMBL" id="VEPZ02001325">
    <property type="protein sequence ID" value="KAE8680474.1"/>
    <property type="molecule type" value="Genomic_DNA"/>
</dbReference>
<dbReference type="Pfam" id="PF13865">
    <property type="entry name" value="FoP_duplication"/>
    <property type="match status" value="1"/>
</dbReference>
<dbReference type="CDD" id="cd12680">
    <property type="entry name" value="RRM_THOC4"/>
    <property type="match status" value="1"/>
</dbReference>
<keyword evidence="3" id="KW-0509">mRNA transport</keyword>
<dbReference type="PANTHER" id="PTHR19965">
    <property type="entry name" value="RNA AND EXPORT FACTOR BINDING PROTEIN"/>
    <property type="match status" value="1"/>
</dbReference>
<dbReference type="InterPro" id="IPR000504">
    <property type="entry name" value="RRM_dom"/>
</dbReference>
<dbReference type="Proteomes" id="UP000436088">
    <property type="component" value="Unassembled WGS sequence"/>
</dbReference>
<dbReference type="InterPro" id="IPR025715">
    <property type="entry name" value="FoP_C"/>
</dbReference>
<dbReference type="InterPro" id="IPR012677">
    <property type="entry name" value="Nucleotide-bd_a/b_plait_sf"/>
</dbReference>
<proteinExistence type="predicted"/>
<evidence type="ECO:0000256" key="3">
    <source>
        <dbReference type="ARBA" id="ARBA00022816"/>
    </source>
</evidence>
<keyword evidence="2" id="KW-0813">Transport</keyword>
<dbReference type="GO" id="GO:0006406">
    <property type="term" value="P:mRNA export from nucleus"/>
    <property type="evidence" value="ECO:0007669"/>
    <property type="project" value="TreeGrafter"/>
</dbReference>
<evidence type="ECO:0000259" key="8">
    <source>
        <dbReference type="PROSITE" id="PS50102"/>
    </source>
</evidence>
<dbReference type="GO" id="GO:0005634">
    <property type="term" value="C:nucleus"/>
    <property type="evidence" value="ECO:0007669"/>
    <property type="project" value="UniProtKB-SubCell"/>
</dbReference>
<feature type="compositionally biased region" description="Basic and acidic residues" evidence="7">
    <location>
        <begin position="216"/>
        <end position="235"/>
    </location>
</feature>
<dbReference type="Gene3D" id="3.30.70.330">
    <property type="match status" value="1"/>
</dbReference>
<evidence type="ECO:0000256" key="5">
    <source>
        <dbReference type="ARBA" id="ARBA00023242"/>
    </source>
</evidence>
<evidence type="ECO:0000256" key="7">
    <source>
        <dbReference type="SAM" id="MobiDB-lite"/>
    </source>
</evidence>
<evidence type="ECO:0000256" key="6">
    <source>
        <dbReference type="PROSITE-ProRule" id="PRU00176"/>
    </source>
</evidence>
<dbReference type="PANTHER" id="PTHR19965:SF35">
    <property type="entry name" value="RNA ANNEALING PROTEIN YRA1"/>
    <property type="match status" value="1"/>
</dbReference>
<dbReference type="SMART" id="SM00360">
    <property type="entry name" value="RRM"/>
    <property type="match status" value="1"/>
</dbReference>
<comment type="subcellular location">
    <subcellularLocation>
        <location evidence="1">Nucleus</location>
    </subcellularLocation>
</comment>
<dbReference type="InterPro" id="IPR051229">
    <property type="entry name" value="ALYREF_mRNA_export"/>
</dbReference>
<sequence>MSSALEMSLEDLIKRNRKSGSGNPRGRGRGSGAGPVRRFSNRGANRSAPYPTSMATDSSWQHDMYTDKGAAFQGQAGRASAIETGTKLYISNLDFGVSNDDIKELFSEVGDLKRYAIHYDWTGRSKGTAEVVFSRKADALAAVKRYNNVQLDGKPMKIEIVGTNIAPPAAPVAVNFAFGSSNGAPRGGRGRGGGFRRQRGAGGGRGFGRGRGRGRGRGEKVSAEDLDADLEKYHTEAMQTN</sequence>
<dbReference type="Pfam" id="PF00076">
    <property type="entry name" value="RRM_1"/>
    <property type="match status" value="1"/>
</dbReference>
<dbReference type="GO" id="GO:0003729">
    <property type="term" value="F:mRNA binding"/>
    <property type="evidence" value="ECO:0007669"/>
    <property type="project" value="TreeGrafter"/>
</dbReference>
<dbReference type="InterPro" id="IPR035979">
    <property type="entry name" value="RBD_domain_sf"/>
</dbReference>
<organism evidence="9 10">
    <name type="scientific">Hibiscus syriacus</name>
    <name type="common">Rose of Sharon</name>
    <dbReference type="NCBI Taxonomy" id="106335"/>
    <lineage>
        <taxon>Eukaryota</taxon>
        <taxon>Viridiplantae</taxon>
        <taxon>Streptophyta</taxon>
        <taxon>Embryophyta</taxon>
        <taxon>Tracheophyta</taxon>
        <taxon>Spermatophyta</taxon>
        <taxon>Magnoliopsida</taxon>
        <taxon>eudicotyledons</taxon>
        <taxon>Gunneridae</taxon>
        <taxon>Pentapetalae</taxon>
        <taxon>rosids</taxon>
        <taxon>malvids</taxon>
        <taxon>Malvales</taxon>
        <taxon>Malvaceae</taxon>
        <taxon>Malvoideae</taxon>
        <taxon>Hibiscus</taxon>
    </lineage>
</organism>
<evidence type="ECO:0000256" key="2">
    <source>
        <dbReference type="ARBA" id="ARBA00022448"/>
    </source>
</evidence>
<feature type="region of interest" description="Disordered" evidence="7">
    <location>
        <begin position="1"/>
        <end position="58"/>
    </location>
</feature>
<name>A0A6A2YMA3_HIBSY</name>
<dbReference type="FunFam" id="3.30.70.330:FF:000273">
    <property type="entry name" value="THO complex subunit 4"/>
    <property type="match status" value="1"/>
</dbReference>
<feature type="domain" description="RRM" evidence="8">
    <location>
        <begin position="86"/>
        <end position="163"/>
    </location>
</feature>
<feature type="region of interest" description="Disordered" evidence="7">
    <location>
        <begin position="181"/>
        <end position="241"/>
    </location>
</feature>
<dbReference type="PROSITE" id="PS50102">
    <property type="entry name" value="RRM"/>
    <property type="match status" value="1"/>
</dbReference>
<comment type="caution">
    <text evidence="9">The sequence shown here is derived from an EMBL/GenBank/DDBJ whole genome shotgun (WGS) entry which is preliminary data.</text>
</comment>
<protein>
    <submittedName>
        <fullName evidence="9">THO complex subunit 4A</fullName>
    </submittedName>
</protein>
<evidence type="ECO:0000313" key="10">
    <source>
        <dbReference type="Proteomes" id="UP000436088"/>
    </source>
</evidence>
<dbReference type="SMART" id="SM01218">
    <property type="entry name" value="FoP_duplication"/>
    <property type="match status" value="1"/>
</dbReference>
<dbReference type="OrthoDB" id="1049195at2759"/>
<keyword evidence="10" id="KW-1185">Reference proteome</keyword>
<dbReference type="AlphaFoldDB" id="A0A6A2YMA3"/>
<feature type="compositionally biased region" description="Gly residues" evidence="7">
    <location>
        <begin position="23"/>
        <end position="33"/>
    </location>
</feature>
<evidence type="ECO:0000256" key="1">
    <source>
        <dbReference type="ARBA" id="ARBA00004123"/>
    </source>
</evidence>
<evidence type="ECO:0000256" key="4">
    <source>
        <dbReference type="ARBA" id="ARBA00022884"/>
    </source>
</evidence>
<gene>
    <name evidence="9" type="ORF">F3Y22_tig00111388pilonHSYRG00134</name>
</gene>
<dbReference type="SUPFAM" id="SSF54928">
    <property type="entry name" value="RNA-binding domain, RBD"/>
    <property type="match status" value="1"/>
</dbReference>
<reference evidence="9" key="1">
    <citation type="submission" date="2019-09" db="EMBL/GenBank/DDBJ databases">
        <title>Draft genome information of white flower Hibiscus syriacus.</title>
        <authorList>
            <person name="Kim Y.-M."/>
        </authorList>
    </citation>
    <scope>NUCLEOTIDE SEQUENCE [LARGE SCALE GENOMIC DNA]</scope>
    <source>
        <strain evidence="9">YM2019G1</strain>
    </source>
</reference>
<keyword evidence="5" id="KW-0539">Nucleus</keyword>
<keyword evidence="4 6" id="KW-0694">RNA-binding</keyword>